<dbReference type="Pfam" id="PF03023">
    <property type="entry name" value="MurJ"/>
    <property type="match status" value="1"/>
</dbReference>
<evidence type="ECO:0000256" key="1">
    <source>
        <dbReference type="ARBA" id="ARBA00004651"/>
    </source>
</evidence>
<dbReference type="Proteomes" id="UP000663929">
    <property type="component" value="Chromosome"/>
</dbReference>
<evidence type="ECO:0000256" key="3">
    <source>
        <dbReference type="ARBA" id="ARBA00022692"/>
    </source>
</evidence>
<feature type="transmembrane region" description="Helical" evidence="10">
    <location>
        <begin position="363"/>
        <end position="383"/>
    </location>
</feature>
<feature type="transmembrane region" description="Helical" evidence="10">
    <location>
        <begin position="200"/>
        <end position="222"/>
    </location>
</feature>
<comment type="function">
    <text evidence="8 10 11">Involved in peptidoglycan biosynthesis. Transports lipid-linked peptidoglycan precursors from the inner to the outer leaflet of the cytoplasmic membrane.</text>
</comment>
<name>A0A8A4TQZ6_SULCO</name>
<evidence type="ECO:0000256" key="2">
    <source>
        <dbReference type="ARBA" id="ARBA00022475"/>
    </source>
</evidence>
<reference evidence="12" key="1">
    <citation type="submission" date="2021-03" db="EMBL/GenBank/DDBJ databases">
        <title>Acanthopleuribacteraceae sp. M133.</title>
        <authorList>
            <person name="Wang G."/>
        </authorList>
    </citation>
    <scope>NUCLEOTIDE SEQUENCE</scope>
    <source>
        <strain evidence="12">M133</strain>
    </source>
</reference>
<accession>A0A8A4TQZ6</accession>
<dbReference type="CDD" id="cd13123">
    <property type="entry name" value="MATE_MurJ_like"/>
    <property type="match status" value="1"/>
</dbReference>
<comment type="subcellular location">
    <subcellularLocation>
        <location evidence="1 10">Cell membrane</location>
        <topology evidence="1 10">Multi-pass membrane protein</topology>
    </subcellularLocation>
</comment>
<keyword evidence="3 10" id="KW-0812">Transmembrane</keyword>
<keyword evidence="7 10" id="KW-0472">Membrane</keyword>
<keyword evidence="2 10" id="KW-1003">Cell membrane</keyword>
<feature type="transmembrane region" description="Helical" evidence="10">
    <location>
        <begin position="288"/>
        <end position="306"/>
    </location>
</feature>
<dbReference type="GO" id="GO:0008360">
    <property type="term" value="P:regulation of cell shape"/>
    <property type="evidence" value="ECO:0007669"/>
    <property type="project" value="UniProtKB-UniRule"/>
</dbReference>
<feature type="transmembrane region" description="Helical" evidence="10">
    <location>
        <begin position="171"/>
        <end position="194"/>
    </location>
</feature>
<dbReference type="PANTHER" id="PTHR47019">
    <property type="entry name" value="LIPID II FLIPPASE MURJ"/>
    <property type="match status" value="1"/>
</dbReference>
<comment type="similarity">
    <text evidence="9 10 11">Belongs to the MurJ/MviN family.</text>
</comment>
<dbReference type="GO" id="GO:0005886">
    <property type="term" value="C:plasma membrane"/>
    <property type="evidence" value="ECO:0007669"/>
    <property type="project" value="UniProtKB-SubCell"/>
</dbReference>
<feature type="transmembrane region" description="Helical" evidence="10">
    <location>
        <begin position="95"/>
        <end position="118"/>
    </location>
</feature>
<sequence>MSELKQFFRNSQVMAAMTALSRVFGLVRDQLTNFLLGTTRLADIWVIAFMLPNLFRRLMAEGVMSSAFVPLLSEITATDEDAPDREAEALAFARAMFSLILLAATLLITGIVLTLPWILPFLMKWMTPSGRENDPEFYARLILPTRLLFPYILFISLAAICQGVLNVKNRFALPSFTPIVLNICIIGFGFGLRHWHGNPLWGLCVGVLVGGFFQFFLQWLQLHRIGFRLAPTLRIMGPRTREAIRLWFPTTFSAGIVQINALISTAVAANLFEGASMALFNSTRMMELVLGVFAAAISTSILPLLSRQRGRDDRSGLNNSLWAGLTVMSLVTIPAAVGLILAGPSMISLLFQRGAFNDHSLNLTYTALLFHAMALIPIAWYRILSQTFYAHKQVLVSVAIAGVAAVVNIYCCFRLPTLFDRDLAHCGIALATLISSWLLMGIALWQIYRRYQVRWPRVFTWDLVRITLATAAFVPLWLPFGIELLSPFALILKIISSILVYIILIYVLQVSALPRILRKK</sequence>
<evidence type="ECO:0000256" key="10">
    <source>
        <dbReference type="HAMAP-Rule" id="MF_02078"/>
    </source>
</evidence>
<keyword evidence="6 10" id="KW-1133">Transmembrane helix</keyword>
<evidence type="ECO:0000313" key="13">
    <source>
        <dbReference type="Proteomes" id="UP000663929"/>
    </source>
</evidence>
<dbReference type="GO" id="GO:0015648">
    <property type="term" value="F:lipid-linked peptidoglycan transporter activity"/>
    <property type="evidence" value="ECO:0007669"/>
    <property type="project" value="UniProtKB-UniRule"/>
</dbReference>
<dbReference type="GO" id="GO:0034204">
    <property type="term" value="P:lipid translocation"/>
    <property type="evidence" value="ECO:0007669"/>
    <property type="project" value="TreeGrafter"/>
</dbReference>
<feature type="transmembrane region" description="Helical" evidence="10">
    <location>
        <begin position="243"/>
        <end position="268"/>
    </location>
</feature>
<evidence type="ECO:0000256" key="9">
    <source>
        <dbReference type="ARBA" id="ARBA00061532"/>
    </source>
</evidence>
<evidence type="ECO:0000313" key="12">
    <source>
        <dbReference type="EMBL" id="QTD51614.1"/>
    </source>
</evidence>
<organism evidence="12 13">
    <name type="scientific">Sulfidibacter corallicola</name>
    <dbReference type="NCBI Taxonomy" id="2818388"/>
    <lineage>
        <taxon>Bacteria</taxon>
        <taxon>Pseudomonadati</taxon>
        <taxon>Acidobacteriota</taxon>
        <taxon>Holophagae</taxon>
        <taxon>Acanthopleuribacterales</taxon>
        <taxon>Acanthopleuribacteraceae</taxon>
        <taxon>Sulfidibacter</taxon>
    </lineage>
</organism>
<evidence type="ECO:0000256" key="11">
    <source>
        <dbReference type="PIRNR" id="PIRNR002869"/>
    </source>
</evidence>
<feature type="transmembrane region" description="Helical" evidence="10">
    <location>
        <begin position="459"/>
        <end position="478"/>
    </location>
</feature>
<dbReference type="HAMAP" id="MF_02078">
    <property type="entry name" value="MurJ_MviN"/>
    <property type="match status" value="1"/>
</dbReference>
<comment type="pathway">
    <text evidence="10">Cell wall biogenesis; peptidoglycan biosynthesis.</text>
</comment>
<dbReference type="PRINTS" id="PR01806">
    <property type="entry name" value="VIRFACTRMVIN"/>
</dbReference>
<dbReference type="InterPro" id="IPR004268">
    <property type="entry name" value="MurJ"/>
</dbReference>
<dbReference type="PANTHER" id="PTHR47019:SF1">
    <property type="entry name" value="LIPID II FLIPPASE MURJ"/>
    <property type="match status" value="1"/>
</dbReference>
<dbReference type="GO" id="GO:0071555">
    <property type="term" value="P:cell wall organization"/>
    <property type="evidence" value="ECO:0007669"/>
    <property type="project" value="UniProtKB-UniRule"/>
</dbReference>
<protein>
    <recommendedName>
        <fullName evidence="10">Probable lipid II flippase MurJ</fullName>
    </recommendedName>
</protein>
<dbReference type="RefSeq" id="WP_237381741.1">
    <property type="nucleotide sequence ID" value="NZ_CP071793.1"/>
</dbReference>
<dbReference type="GO" id="GO:0009252">
    <property type="term" value="P:peptidoglycan biosynthetic process"/>
    <property type="evidence" value="ECO:0007669"/>
    <property type="project" value="UniProtKB-UniRule"/>
</dbReference>
<dbReference type="PIRSF" id="PIRSF002869">
    <property type="entry name" value="MviN"/>
    <property type="match status" value="1"/>
</dbReference>
<keyword evidence="13" id="KW-1185">Reference proteome</keyword>
<dbReference type="NCBIfam" id="TIGR01695">
    <property type="entry name" value="murJ_mviN"/>
    <property type="match status" value="1"/>
</dbReference>
<feature type="transmembrane region" description="Helical" evidence="10">
    <location>
        <begin position="327"/>
        <end position="351"/>
    </location>
</feature>
<evidence type="ECO:0000256" key="7">
    <source>
        <dbReference type="ARBA" id="ARBA00023136"/>
    </source>
</evidence>
<dbReference type="UniPathway" id="UPA00219"/>
<keyword evidence="5 10" id="KW-0573">Peptidoglycan synthesis</keyword>
<evidence type="ECO:0000256" key="5">
    <source>
        <dbReference type="ARBA" id="ARBA00022984"/>
    </source>
</evidence>
<feature type="transmembrane region" description="Helical" evidence="10">
    <location>
        <begin position="138"/>
        <end position="159"/>
    </location>
</feature>
<dbReference type="InterPro" id="IPR051050">
    <property type="entry name" value="Lipid_II_flippase_MurJ/MviN"/>
</dbReference>
<evidence type="ECO:0000256" key="8">
    <source>
        <dbReference type="ARBA" id="ARBA00060041"/>
    </source>
</evidence>
<feature type="transmembrane region" description="Helical" evidence="10">
    <location>
        <begin position="395"/>
        <end position="416"/>
    </location>
</feature>
<feature type="transmembrane region" description="Helical" evidence="10">
    <location>
        <begin position="428"/>
        <end position="447"/>
    </location>
</feature>
<evidence type="ECO:0000256" key="6">
    <source>
        <dbReference type="ARBA" id="ARBA00022989"/>
    </source>
</evidence>
<feature type="transmembrane region" description="Helical" evidence="10">
    <location>
        <begin position="490"/>
        <end position="513"/>
    </location>
</feature>
<keyword evidence="4 10" id="KW-0133">Cell shape</keyword>
<evidence type="ECO:0000256" key="4">
    <source>
        <dbReference type="ARBA" id="ARBA00022960"/>
    </source>
</evidence>
<dbReference type="EMBL" id="CP071793">
    <property type="protein sequence ID" value="QTD51614.1"/>
    <property type="molecule type" value="Genomic_DNA"/>
</dbReference>
<keyword evidence="10 11" id="KW-0961">Cell wall biogenesis/degradation</keyword>
<keyword evidence="10 11" id="KW-0813">Transport</keyword>
<proteinExistence type="inferred from homology"/>
<gene>
    <name evidence="10 12" type="primary">murJ</name>
    <name evidence="12" type="ORF">J3U87_04015</name>
</gene>
<dbReference type="AlphaFoldDB" id="A0A8A4TQZ6"/>
<dbReference type="KEGG" id="scor:J3U87_04015"/>